<dbReference type="Proteomes" id="UP000006100">
    <property type="component" value="Chromosome"/>
</dbReference>
<dbReference type="PANTHER" id="PTHR39964:SF2">
    <property type="entry name" value="UPF0292 PROTEIN MJ1624"/>
    <property type="match status" value="1"/>
</dbReference>
<keyword evidence="3" id="KW-1185">Reference proteome</keyword>
<dbReference type="HOGENOM" id="CLU_140789_1_0_2"/>
<evidence type="ECO:0000259" key="1">
    <source>
        <dbReference type="PROSITE" id="PS50880"/>
    </source>
</evidence>
<accession>K0BDW8</accession>
<dbReference type="SUPFAM" id="SSF110455">
    <property type="entry name" value="Toprim domain"/>
    <property type="match status" value="1"/>
</dbReference>
<name>K0BDW8_9ARCH</name>
<protein>
    <submittedName>
        <fullName evidence="2">TOPRIM domain-containing protein</fullName>
    </submittedName>
</protein>
<sequence>MDVVLVSEQEILELKKFVCELNAIENGVVIVEGKRDSTALRKLGFTGKVLEFHRFTGMIDFADSVSKHERLIILFDRDKKGRTLTGKTIQLLQRRTKVDLSFKRKLRIITKGKIMFIEQLVSYESYLV</sequence>
<reference evidence="2 3" key="1">
    <citation type="journal article" date="2012" name="J. Bacteriol.">
        <title>Draft Genome Sequence of an Ammonia-Oxidizing Archaeon, "Candidatus Nitrosopumilus sediminis" AR2, from Svalbard in the Arctic Circle.</title>
        <authorList>
            <person name="Park S.J."/>
            <person name="Kim J.G."/>
            <person name="Jung M.Y."/>
            <person name="Kim S.J."/>
            <person name="Cha I.T."/>
            <person name="Ghai R."/>
            <person name="Martin-Cuadrado A.B."/>
            <person name="Rodriguez-Valera F."/>
            <person name="Rhee S.K."/>
        </authorList>
    </citation>
    <scope>NUCLEOTIDE SEQUENCE [LARGE SCALE GENOMIC DNA]</scope>
    <source>
        <strain evidence="2 3">AR2</strain>
    </source>
</reference>
<dbReference type="eggNOG" id="arCOG01486">
    <property type="taxonomic scope" value="Archaea"/>
</dbReference>
<evidence type="ECO:0000313" key="2">
    <source>
        <dbReference type="EMBL" id="AFS83247.1"/>
    </source>
</evidence>
<dbReference type="AlphaFoldDB" id="K0BDW8"/>
<dbReference type="Gene3D" id="3.40.1360.10">
    <property type="match status" value="1"/>
</dbReference>
<evidence type="ECO:0000313" key="3">
    <source>
        <dbReference type="Proteomes" id="UP000006100"/>
    </source>
</evidence>
<dbReference type="EMBL" id="CP003843">
    <property type="protein sequence ID" value="AFS83247.1"/>
    <property type="molecule type" value="Genomic_DNA"/>
</dbReference>
<dbReference type="InterPro" id="IPR006171">
    <property type="entry name" value="TOPRIM_dom"/>
</dbReference>
<feature type="domain" description="Toprim" evidence="1">
    <location>
        <begin position="26"/>
        <end position="110"/>
    </location>
</feature>
<dbReference type="PATRIC" id="fig|1229909.8.peg.1594"/>
<dbReference type="PROSITE" id="PS50880">
    <property type="entry name" value="TOPRIM"/>
    <property type="match status" value="1"/>
</dbReference>
<proteinExistence type="predicted"/>
<dbReference type="KEGG" id="nir:NSED_07265"/>
<organism evidence="2 3">
    <name type="scientific">Candidatus Nitrosopumilus sediminis</name>
    <dbReference type="NCBI Taxonomy" id="1229909"/>
    <lineage>
        <taxon>Archaea</taxon>
        <taxon>Nitrososphaerota</taxon>
        <taxon>Nitrososphaeria</taxon>
        <taxon>Nitrosopumilales</taxon>
        <taxon>Nitrosopumilaceae</taxon>
        <taxon>Nitrosopumilus</taxon>
    </lineage>
</organism>
<dbReference type="PANTHER" id="PTHR39964">
    <property type="entry name" value="UPF0292 PROTEIN TK1411"/>
    <property type="match status" value="1"/>
</dbReference>
<dbReference type="STRING" id="1229909.NSED_07265"/>
<gene>
    <name evidence="2" type="ORF">NSED_07265</name>
</gene>